<dbReference type="Proteomes" id="UP000789706">
    <property type="component" value="Unassembled WGS sequence"/>
</dbReference>
<accession>A0A9N9FW24</accession>
<feature type="non-terminal residue" evidence="1">
    <location>
        <position position="1"/>
    </location>
</feature>
<sequence>AESYSNSKLKFITEILSEFSPVKFYKEYVESYKSRIEAEADLLSHLKALSRVGKSREIRKAENYIECFDELINSGACNRYWSDKDNWDVQLAKKWA</sequence>
<name>A0A9N9FW24_9GLOM</name>
<comment type="caution">
    <text evidence="1">The sequence shown here is derived from an EMBL/GenBank/DDBJ whole genome shotgun (WGS) entry which is preliminary data.</text>
</comment>
<protein>
    <submittedName>
        <fullName evidence="1">3129_t:CDS:1</fullName>
    </submittedName>
</protein>
<dbReference type="OrthoDB" id="2444298at2759"/>
<dbReference type="EMBL" id="CAJVPK010000930">
    <property type="protein sequence ID" value="CAG8560300.1"/>
    <property type="molecule type" value="Genomic_DNA"/>
</dbReference>
<organism evidence="1 2">
    <name type="scientific">Diversispora eburnea</name>
    <dbReference type="NCBI Taxonomy" id="1213867"/>
    <lineage>
        <taxon>Eukaryota</taxon>
        <taxon>Fungi</taxon>
        <taxon>Fungi incertae sedis</taxon>
        <taxon>Mucoromycota</taxon>
        <taxon>Glomeromycotina</taxon>
        <taxon>Glomeromycetes</taxon>
        <taxon>Diversisporales</taxon>
        <taxon>Diversisporaceae</taxon>
        <taxon>Diversispora</taxon>
    </lineage>
</organism>
<proteinExistence type="predicted"/>
<evidence type="ECO:0000313" key="2">
    <source>
        <dbReference type="Proteomes" id="UP000789706"/>
    </source>
</evidence>
<dbReference type="AlphaFoldDB" id="A0A9N9FW24"/>
<reference evidence="1" key="1">
    <citation type="submission" date="2021-06" db="EMBL/GenBank/DDBJ databases">
        <authorList>
            <person name="Kallberg Y."/>
            <person name="Tangrot J."/>
            <person name="Rosling A."/>
        </authorList>
    </citation>
    <scope>NUCLEOTIDE SEQUENCE</scope>
    <source>
        <strain evidence="1">AZ414A</strain>
    </source>
</reference>
<evidence type="ECO:0000313" key="1">
    <source>
        <dbReference type="EMBL" id="CAG8560300.1"/>
    </source>
</evidence>
<gene>
    <name evidence="1" type="ORF">DEBURN_LOCUS7554</name>
</gene>
<keyword evidence="2" id="KW-1185">Reference proteome</keyword>